<accession>A0A819NFM4</accession>
<evidence type="ECO:0008006" key="3">
    <source>
        <dbReference type="Google" id="ProtNLM"/>
    </source>
</evidence>
<sequence>CDPCKNIARSIEKLYADIENYLNDVLHHSITYTPMFIFIQNSQEVDRLENFNEQYIEQTITKFLS</sequence>
<protein>
    <recommendedName>
        <fullName evidence="3">Thioredoxin domain-containing protein</fullName>
    </recommendedName>
</protein>
<dbReference type="InterPro" id="IPR036249">
    <property type="entry name" value="Thioredoxin-like_sf"/>
</dbReference>
<comment type="caution">
    <text evidence="1">The sequence shown here is derived from an EMBL/GenBank/DDBJ whole genome shotgun (WGS) entry which is preliminary data.</text>
</comment>
<feature type="non-terminal residue" evidence="1">
    <location>
        <position position="1"/>
    </location>
</feature>
<name>A0A819NFM4_9BILA</name>
<reference evidence="1" key="1">
    <citation type="submission" date="2021-02" db="EMBL/GenBank/DDBJ databases">
        <authorList>
            <person name="Nowell W R."/>
        </authorList>
    </citation>
    <scope>NUCLEOTIDE SEQUENCE</scope>
</reference>
<dbReference type="AlphaFoldDB" id="A0A819NFM4"/>
<gene>
    <name evidence="1" type="ORF">OTI717_LOCUS28703</name>
</gene>
<organism evidence="1 2">
    <name type="scientific">Rotaria sordida</name>
    <dbReference type="NCBI Taxonomy" id="392033"/>
    <lineage>
        <taxon>Eukaryota</taxon>
        <taxon>Metazoa</taxon>
        <taxon>Spiralia</taxon>
        <taxon>Gnathifera</taxon>
        <taxon>Rotifera</taxon>
        <taxon>Eurotatoria</taxon>
        <taxon>Bdelloidea</taxon>
        <taxon>Philodinida</taxon>
        <taxon>Philodinidae</taxon>
        <taxon>Rotaria</taxon>
    </lineage>
</organism>
<dbReference type="Proteomes" id="UP000663823">
    <property type="component" value="Unassembled WGS sequence"/>
</dbReference>
<evidence type="ECO:0000313" key="2">
    <source>
        <dbReference type="Proteomes" id="UP000663823"/>
    </source>
</evidence>
<dbReference type="CDD" id="cd02947">
    <property type="entry name" value="TRX_family"/>
    <property type="match status" value="1"/>
</dbReference>
<dbReference type="Gene3D" id="3.40.30.10">
    <property type="entry name" value="Glutaredoxin"/>
    <property type="match status" value="1"/>
</dbReference>
<evidence type="ECO:0000313" key="1">
    <source>
        <dbReference type="EMBL" id="CAF3995278.1"/>
    </source>
</evidence>
<dbReference type="EMBL" id="CAJOAX010006920">
    <property type="protein sequence ID" value="CAF3995278.1"/>
    <property type="molecule type" value="Genomic_DNA"/>
</dbReference>
<dbReference type="SUPFAM" id="SSF52833">
    <property type="entry name" value="Thioredoxin-like"/>
    <property type="match status" value="1"/>
</dbReference>
<proteinExistence type="predicted"/>